<keyword evidence="1" id="KW-0472">Membrane</keyword>
<organism evidence="2 3">
    <name type="scientific">Methanocella paludicola (strain DSM 17711 / JCM 13418 / NBRC 101707 / SANAE)</name>
    <dbReference type="NCBI Taxonomy" id="304371"/>
    <lineage>
        <taxon>Archaea</taxon>
        <taxon>Methanobacteriati</taxon>
        <taxon>Methanobacteriota</taxon>
        <taxon>Stenosarchaea group</taxon>
        <taxon>Methanomicrobia</taxon>
        <taxon>Methanocellales</taxon>
        <taxon>Methanocellaceae</taxon>
        <taxon>Methanocella</taxon>
    </lineage>
</organism>
<accession>D1YZ99</accession>
<evidence type="ECO:0000313" key="2">
    <source>
        <dbReference type="EMBL" id="BAI61771.1"/>
    </source>
</evidence>
<feature type="transmembrane region" description="Helical" evidence="1">
    <location>
        <begin position="216"/>
        <end position="240"/>
    </location>
</feature>
<name>D1YZ99_METPS</name>
<reference evidence="3" key="3">
    <citation type="journal article" date="2011" name="PLoS ONE">
        <title>Genome sequence of a mesophilic hydrogenotrophic methanogen Methanocella paludicola, the first cultivated representative of the order Methanocellales.</title>
        <authorList>
            <person name="Sakai S."/>
            <person name="Takaki Y."/>
            <person name="Shimamura S."/>
            <person name="Sekine M."/>
            <person name="Tajima T."/>
            <person name="Kosugi H."/>
            <person name="Ichikawa N."/>
            <person name="Tasumi E."/>
            <person name="Hiraki A.T."/>
            <person name="Shimizu A."/>
            <person name="Kato Y."/>
            <person name="Nishiko R."/>
            <person name="Mori K."/>
            <person name="Fujita N."/>
            <person name="Imachi H."/>
            <person name="Takai K."/>
        </authorList>
    </citation>
    <scope>NUCLEOTIDE SEQUENCE [LARGE SCALE GENOMIC DNA]</scope>
    <source>
        <strain evidence="3">DSM 17711 / JCM 13418 / NBRC 101707 / SANAE</strain>
    </source>
</reference>
<keyword evidence="1" id="KW-0812">Transmembrane</keyword>
<feature type="transmembrane region" description="Helical" evidence="1">
    <location>
        <begin position="122"/>
        <end position="147"/>
    </location>
</feature>
<sequence length="319" mass="34594">MIKEYIDKATEGMGGKQKADVARELKTHILDSADALAAERKVAVDERIVKEVLGKMGPAKKIAAMYPTKRTVFGHDFGKALLSLAGIAAAFLAVIVILQLVSPDTLKMSISGASPAQDVLSIILSVVFALAIAIVVIAAIFLAMYVYETNLKTPYEARLKAFERSLNDVSSPINTAAKIIGTAVWLVLLNIFWARVPFLQSFGDNPALVPLLTDKFAPFVLYFNIIGVVGIILALAYLAIRQKWIPSLLEALLNLCNALLFIWLLAVFPFNSALSAGPTTLIKFVLAMVVLGCLIATAKQLWDAMRFALYGKPENNDAV</sequence>
<feature type="transmembrane region" description="Helical" evidence="1">
    <location>
        <begin position="176"/>
        <end position="196"/>
    </location>
</feature>
<evidence type="ECO:0000313" key="3">
    <source>
        <dbReference type="Proteomes" id="UP000001882"/>
    </source>
</evidence>
<keyword evidence="3" id="KW-1185">Reference proteome</keyword>
<proteinExistence type="predicted"/>
<dbReference type="EMBL" id="AP011532">
    <property type="protein sequence ID" value="BAI61771.1"/>
    <property type="molecule type" value="Genomic_DNA"/>
</dbReference>
<dbReference type="eggNOG" id="arCOG03825">
    <property type="taxonomic scope" value="Archaea"/>
</dbReference>
<evidence type="ECO:0000256" key="1">
    <source>
        <dbReference type="SAM" id="Phobius"/>
    </source>
</evidence>
<dbReference type="KEGG" id="mpd:MCP_1699"/>
<protein>
    <submittedName>
        <fullName evidence="2">Uncharacterized protein</fullName>
    </submittedName>
</protein>
<feature type="transmembrane region" description="Helical" evidence="1">
    <location>
        <begin position="252"/>
        <end position="270"/>
    </location>
</feature>
<keyword evidence="1" id="KW-1133">Transmembrane helix</keyword>
<reference evidence="2 3" key="1">
    <citation type="journal article" date="2007" name="Appl. Environ. Microbiol.">
        <title>Isolation of key methanogens for global methane emission from rice paddy fields: a novel isolate affiliated with the clone cluster rice cluster I.</title>
        <authorList>
            <person name="Sakai S."/>
            <person name="Imachi H."/>
            <person name="Sekiguchi Y."/>
            <person name="Ohashi A."/>
            <person name="Harada H."/>
            <person name="Kamagata Y."/>
        </authorList>
    </citation>
    <scope>NUCLEOTIDE SEQUENCE [LARGE SCALE GENOMIC DNA]</scope>
    <source>
        <strain evidence="3">DSM 17711 / JCM 13418 / NBRC 101707 / SANAE</strain>
    </source>
</reference>
<reference evidence="2 3" key="2">
    <citation type="journal article" date="2008" name="Int. J. Syst. Evol. Microbiol.">
        <title>Methanocella paludicola gen. nov., sp. nov., a methane-producing archaeon, the first isolate of the lineage 'Rice Cluster I', and proposal of the new archaeal order Methanocellales ord. nov.</title>
        <authorList>
            <person name="Sakai S."/>
            <person name="Imachi H."/>
            <person name="Hanada S."/>
            <person name="Ohashi A."/>
            <person name="Harada H."/>
            <person name="Kamagata Y."/>
        </authorList>
    </citation>
    <scope>NUCLEOTIDE SEQUENCE [LARGE SCALE GENOMIC DNA]</scope>
    <source>
        <strain evidence="3">DSM 17711 / JCM 13418 / NBRC 101707 / SANAE</strain>
    </source>
</reference>
<dbReference type="STRING" id="304371.MCP_1699"/>
<dbReference type="AlphaFoldDB" id="D1YZ99"/>
<feature type="transmembrane region" description="Helical" evidence="1">
    <location>
        <begin position="80"/>
        <end position="102"/>
    </location>
</feature>
<dbReference type="Proteomes" id="UP000001882">
    <property type="component" value="Chromosome"/>
</dbReference>
<gene>
    <name evidence="2" type="ordered locus">MCP_1699</name>
</gene>
<dbReference type="InParanoid" id="D1YZ99"/>
<feature type="transmembrane region" description="Helical" evidence="1">
    <location>
        <begin position="282"/>
        <end position="302"/>
    </location>
</feature>